<dbReference type="InterPro" id="IPR001712">
    <property type="entry name" value="T3SS_FHIPEP"/>
</dbReference>
<dbReference type="PRINTS" id="PR00949">
    <property type="entry name" value="TYPE3IMAPROT"/>
</dbReference>
<accession>A0A080M6Q6</accession>
<comment type="caution">
    <text evidence="8">The sequence shown here is derived from an EMBL/GenBank/DDBJ whole genome shotgun (WGS) entry which is preliminary data.</text>
</comment>
<dbReference type="AlphaFoldDB" id="A0A080M6Q6"/>
<name>A0A080M6Q6_9PROT</name>
<comment type="subcellular location">
    <subcellularLocation>
        <location evidence="1 7">Cell membrane</location>
        <topology evidence="1 7">Multi-pass membrane protein</topology>
    </subcellularLocation>
</comment>
<feature type="transmembrane region" description="Helical" evidence="7">
    <location>
        <begin position="20"/>
        <end position="39"/>
    </location>
</feature>
<dbReference type="NCBIfam" id="TIGR01398">
    <property type="entry name" value="FlhA"/>
    <property type="match status" value="1"/>
</dbReference>
<dbReference type="PANTHER" id="PTHR30161:SF1">
    <property type="entry name" value="FLAGELLAR BIOSYNTHESIS PROTEIN FLHA-RELATED"/>
    <property type="match status" value="1"/>
</dbReference>
<evidence type="ECO:0000256" key="5">
    <source>
        <dbReference type="ARBA" id="ARBA00022989"/>
    </source>
</evidence>
<evidence type="ECO:0000256" key="1">
    <source>
        <dbReference type="ARBA" id="ARBA00004651"/>
    </source>
</evidence>
<keyword evidence="8" id="KW-0282">Flagellum</keyword>
<dbReference type="Gene3D" id="3.40.30.60">
    <property type="entry name" value="FHIPEP family, domain 1"/>
    <property type="match status" value="1"/>
</dbReference>
<dbReference type="Gene3D" id="1.10.8.540">
    <property type="entry name" value="FHIPEP family, domain 3"/>
    <property type="match status" value="1"/>
</dbReference>
<dbReference type="Gene3D" id="3.40.50.12790">
    <property type="entry name" value="FHIPEP family, domain 4"/>
    <property type="match status" value="1"/>
</dbReference>
<dbReference type="InterPro" id="IPR042196">
    <property type="entry name" value="FHIPEP_4"/>
</dbReference>
<dbReference type="InterPro" id="IPR025505">
    <property type="entry name" value="FHIPEP_CS"/>
</dbReference>
<feature type="transmembrane region" description="Helical" evidence="7">
    <location>
        <begin position="115"/>
        <end position="138"/>
    </location>
</feature>
<feature type="transmembrane region" description="Helical" evidence="7">
    <location>
        <begin position="207"/>
        <end position="229"/>
    </location>
</feature>
<dbReference type="InterPro" id="IPR042194">
    <property type="entry name" value="FHIPEP_1"/>
</dbReference>
<evidence type="ECO:0000256" key="6">
    <source>
        <dbReference type="ARBA" id="ARBA00023136"/>
    </source>
</evidence>
<comment type="similarity">
    <text evidence="2 7">Belongs to the FHIPEP (flagella/HR/invasion proteins export pore) family.</text>
</comment>
<dbReference type="EMBL" id="JDVG02000335">
    <property type="protein sequence ID" value="KFB72789.1"/>
    <property type="molecule type" value="Genomic_DNA"/>
</dbReference>
<keyword evidence="7" id="KW-1005">Bacterial flagellum biogenesis</keyword>
<feature type="transmembrane region" description="Helical" evidence="7">
    <location>
        <begin position="290"/>
        <end position="323"/>
    </location>
</feature>
<dbReference type="GO" id="GO:0005886">
    <property type="term" value="C:plasma membrane"/>
    <property type="evidence" value="ECO:0007669"/>
    <property type="project" value="UniProtKB-SubCell"/>
</dbReference>
<evidence type="ECO:0000256" key="3">
    <source>
        <dbReference type="ARBA" id="ARBA00022475"/>
    </source>
</evidence>
<keyword evidence="5 7" id="KW-1133">Transmembrane helix</keyword>
<keyword evidence="8" id="KW-0966">Cell projection</keyword>
<dbReference type="InterPro" id="IPR042193">
    <property type="entry name" value="FHIPEP_3"/>
</dbReference>
<feature type="transmembrane region" description="Helical" evidence="7">
    <location>
        <begin position="45"/>
        <end position="64"/>
    </location>
</feature>
<dbReference type="Pfam" id="PF00771">
    <property type="entry name" value="FHIPEP"/>
    <property type="match status" value="1"/>
</dbReference>
<keyword evidence="3 7" id="KW-1003">Cell membrane</keyword>
<evidence type="ECO:0000313" key="9">
    <source>
        <dbReference type="Proteomes" id="UP000020077"/>
    </source>
</evidence>
<keyword evidence="6 7" id="KW-0472">Membrane</keyword>
<evidence type="ECO:0000256" key="2">
    <source>
        <dbReference type="ARBA" id="ARBA00008835"/>
    </source>
</evidence>
<dbReference type="PROSITE" id="PS00994">
    <property type="entry name" value="FHIPEP"/>
    <property type="match status" value="1"/>
</dbReference>
<sequence>MADASLVMRDFVARFGQRQMTGPVLILLILAMMVLPLPAFVLDLFFTFNIAISVIVMLVAMSVIKPLDFSVFPTVLLVTTLLRLSLNVASTRVVLLEGHTGPGAAGQVIEAFGHFLVGGNYAVGIVVFTILVVINFVVITKGAGRVAEVAARFTLDAMPGKQMAIDADLNAGLIAEDEARKRRATIAQEADFFGSMDGASKFVRGDAIAGILIMLINVIGGLFVGVLQHSLDIGTAARTYTLLAIGDGLVAQIPALIISIAAGMVVTRVGDNEDVSQQFVSQLFNNPKLLFLAAAIIGLLGLIPGMPNFVFLLLASAIAAMAWQLEKREHLALPAETIAVAPVATREAQEASWSDVTPLDVLGLEVGYRLIPLVDKSQDGELLRRIRGIRKKFAQEVGFLVSPVHIRDNLELKPNAYKILLKGVEIGEGEAFPGNLLAINPGRVAAQVPGTVTRDPAFGLPAVWIDPALREQAQAYGYTVVDASTVTATHLNHLILAHSAELLGRQETQALLDHLAKEMPKLVEELVPKALSLGVVQKVLRNLLEEGVPLRDMRTIIETLTDMAPRSQDSEVLTAQVRTALGRSIVQELYPGGAEMQVMSLDPQLERLLMQAVGSGGDAAGIEPGLADTLVREAIAAAQRQEEVGLPTVLLVPGNLRTLLSRFLRRSIPQLKVLAHAEVPENRVIKVTSIIGQRV</sequence>
<dbReference type="GO" id="GO:0044780">
    <property type="term" value="P:bacterial-type flagellum assembly"/>
    <property type="evidence" value="ECO:0007669"/>
    <property type="project" value="InterPro"/>
</dbReference>
<feature type="transmembrane region" description="Helical" evidence="7">
    <location>
        <begin position="249"/>
        <end position="269"/>
    </location>
</feature>
<comment type="caution">
    <text evidence="7">Lacks conserved residue(s) required for the propagation of feature annotation.</text>
</comment>
<dbReference type="Proteomes" id="UP000020077">
    <property type="component" value="Unassembled WGS sequence"/>
</dbReference>
<protein>
    <recommendedName>
        <fullName evidence="7">Flagellar biosynthesis protein FlhA</fullName>
    </recommendedName>
</protein>
<comment type="function">
    <text evidence="7">Required for formation of the rod structure of the flagellar apparatus. Together with FliI and FliH, may constitute the export apparatus of flagellin.</text>
</comment>
<dbReference type="GO" id="GO:0009306">
    <property type="term" value="P:protein secretion"/>
    <property type="evidence" value="ECO:0007669"/>
    <property type="project" value="InterPro"/>
</dbReference>
<dbReference type="PIRSF" id="PIRSF005419">
    <property type="entry name" value="FlhA"/>
    <property type="match status" value="1"/>
</dbReference>
<dbReference type="PANTHER" id="PTHR30161">
    <property type="entry name" value="FLAGELLAR EXPORT PROTEIN, MEMBRANE FLHA SUBUNIT-RELATED"/>
    <property type="match status" value="1"/>
</dbReference>
<gene>
    <name evidence="7 8" type="primary">flhA</name>
    <name evidence="8" type="ORF">AW09_001997</name>
</gene>
<keyword evidence="4 7" id="KW-0812">Transmembrane</keyword>
<keyword evidence="7" id="KW-1006">Bacterial flagellum protein export</keyword>
<keyword evidence="8" id="KW-0969">Cilium</keyword>
<keyword evidence="7" id="KW-0653">Protein transport</keyword>
<organism evidence="8 9">
    <name type="scientific">Candidatus Accumulibacter phosphatis</name>
    <dbReference type="NCBI Taxonomy" id="327160"/>
    <lineage>
        <taxon>Bacteria</taxon>
        <taxon>Pseudomonadati</taxon>
        <taxon>Pseudomonadota</taxon>
        <taxon>Betaproteobacteria</taxon>
        <taxon>Candidatus Accumulibacter</taxon>
    </lineage>
</organism>
<dbReference type="InterPro" id="IPR006301">
    <property type="entry name" value="FlhA"/>
</dbReference>
<reference evidence="8 9" key="1">
    <citation type="submission" date="2014-02" db="EMBL/GenBank/DDBJ databases">
        <title>Expanding our view of genomic diversity in Candidatus Accumulibacter clades.</title>
        <authorList>
            <person name="Skennerton C.T."/>
            <person name="Barr J.J."/>
            <person name="Slater F.R."/>
            <person name="Bond P.L."/>
            <person name="Tyson G.W."/>
        </authorList>
    </citation>
    <scope>NUCLEOTIDE SEQUENCE [LARGE SCALE GENOMIC DNA]</scope>
    <source>
        <strain evidence="9">BA-91</strain>
    </source>
</reference>
<proteinExistence type="inferred from homology"/>
<keyword evidence="7" id="KW-0813">Transport</keyword>
<evidence type="ECO:0000256" key="7">
    <source>
        <dbReference type="RuleBase" id="RU364093"/>
    </source>
</evidence>
<evidence type="ECO:0000313" key="8">
    <source>
        <dbReference type="EMBL" id="KFB72789.1"/>
    </source>
</evidence>
<evidence type="ECO:0000256" key="4">
    <source>
        <dbReference type="ARBA" id="ARBA00022692"/>
    </source>
</evidence>